<gene>
    <name evidence="1" type="ORF">GCM10009114_21990</name>
</gene>
<evidence type="ECO:0000313" key="1">
    <source>
        <dbReference type="EMBL" id="GAA0857187.1"/>
    </source>
</evidence>
<dbReference type="Pfam" id="PF07388">
    <property type="entry name" value="A-2_8-polyST"/>
    <property type="match status" value="1"/>
</dbReference>
<sequence length="367" mass="41842">MAVQMTNSKALFMVQSPLHIHNAREAIIKFGITHPTFLVVTSKHNAKWAQMMIAALPVNANSLFCERNDFDLEGCTQGYAKHIPWLKEQAFDLVFFSDSRLYIFIDIVNSLQHPCTYLMDDGTGIIQTVESLKHTGKYFDITQSSSPTRQQAIEKVKKKYGLWQLTPVKYDLFTAFDFESCEQFKVVANPMSQIATHHPKTNPNQVLFLGQPLAKYGYITQDSYVAHVKAVRQFYSGMDFQYLAHPREDGSYLEELQDNDGVILVKTQLSVEQYLLQSSLPPSVLSSFFSAALWYVAKFQTGITVDAHRFNTECFTSDAQLRMSRSSHLSILDIFELIYDYYKLRMNLIEPMQSVTVNSSVATSHTT</sequence>
<reference evidence="1 2" key="1">
    <citation type="journal article" date="2019" name="Int. J. Syst. Evol. Microbiol.">
        <title>The Global Catalogue of Microorganisms (GCM) 10K type strain sequencing project: providing services to taxonomists for standard genome sequencing and annotation.</title>
        <authorList>
            <consortium name="The Broad Institute Genomics Platform"/>
            <consortium name="The Broad Institute Genome Sequencing Center for Infectious Disease"/>
            <person name="Wu L."/>
            <person name="Ma J."/>
        </authorList>
    </citation>
    <scope>NUCLEOTIDE SEQUENCE [LARGE SCALE GENOMIC DNA]</scope>
    <source>
        <strain evidence="1 2">JCM 15896</strain>
    </source>
</reference>
<proteinExistence type="predicted"/>
<dbReference type="EMBL" id="BAAAFD010000005">
    <property type="protein sequence ID" value="GAA0857187.1"/>
    <property type="molecule type" value="Genomic_DNA"/>
</dbReference>
<dbReference type="InterPro" id="IPR010866">
    <property type="entry name" value="A-2_8-polyST"/>
</dbReference>
<name>A0ABN1LKG3_9ALTE</name>
<accession>A0ABN1LKG3</accession>
<keyword evidence="2" id="KW-1185">Reference proteome</keyword>
<organism evidence="1 2">
    <name type="scientific">Aliiglaciecola litoralis</name>
    <dbReference type="NCBI Taxonomy" id="582857"/>
    <lineage>
        <taxon>Bacteria</taxon>
        <taxon>Pseudomonadati</taxon>
        <taxon>Pseudomonadota</taxon>
        <taxon>Gammaproteobacteria</taxon>
        <taxon>Alteromonadales</taxon>
        <taxon>Alteromonadaceae</taxon>
        <taxon>Aliiglaciecola</taxon>
    </lineage>
</organism>
<evidence type="ECO:0000313" key="2">
    <source>
        <dbReference type="Proteomes" id="UP001500359"/>
    </source>
</evidence>
<comment type="caution">
    <text evidence="1">The sequence shown here is derived from an EMBL/GenBank/DDBJ whole genome shotgun (WGS) entry which is preliminary data.</text>
</comment>
<dbReference type="Proteomes" id="UP001500359">
    <property type="component" value="Unassembled WGS sequence"/>
</dbReference>
<protein>
    <submittedName>
        <fullName evidence="1">Uncharacterized protein</fullName>
    </submittedName>
</protein>